<dbReference type="EMBL" id="JAQMWT010000045">
    <property type="protein sequence ID" value="KAJ8612584.1"/>
    <property type="molecule type" value="Genomic_DNA"/>
</dbReference>
<dbReference type="SUPFAM" id="SSF53335">
    <property type="entry name" value="S-adenosyl-L-methionine-dependent methyltransferases"/>
    <property type="match status" value="1"/>
</dbReference>
<dbReference type="AlphaFoldDB" id="A0AAD7XPU7"/>
<protein>
    <submittedName>
        <fullName evidence="1">Uncharacterized protein</fullName>
    </submittedName>
</protein>
<dbReference type="Proteomes" id="UP001230188">
    <property type="component" value="Unassembled WGS sequence"/>
</dbReference>
<dbReference type="PANTHER" id="PTHR42912">
    <property type="entry name" value="METHYLTRANSFERASE"/>
    <property type="match status" value="1"/>
</dbReference>
<dbReference type="InterPro" id="IPR050508">
    <property type="entry name" value="Methyltransf_Superfamily"/>
</dbReference>
<dbReference type="PANTHER" id="PTHR42912:SF80">
    <property type="entry name" value="METHYLTRANSFERASE DOMAIN-CONTAINING PROTEIN"/>
    <property type="match status" value="1"/>
</dbReference>
<evidence type="ECO:0000313" key="2">
    <source>
        <dbReference type="Proteomes" id="UP001230188"/>
    </source>
</evidence>
<comment type="caution">
    <text evidence="1">The sequence shown here is derived from an EMBL/GenBank/DDBJ whole genome shotgun (WGS) entry which is preliminary data.</text>
</comment>
<evidence type="ECO:0000313" key="1">
    <source>
        <dbReference type="EMBL" id="KAJ8612584.1"/>
    </source>
</evidence>
<dbReference type="InterPro" id="IPR029063">
    <property type="entry name" value="SAM-dependent_MTases_sf"/>
</dbReference>
<organism evidence="1 2">
    <name type="scientific">Chrysophaeum taylorii</name>
    <dbReference type="NCBI Taxonomy" id="2483200"/>
    <lineage>
        <taxon>Eukaryota</taxon>
        <taxon>Sar</taxon>
        <taxon>Stramenopiles</taxon>
        <taxon>Ochrophyta</taxon>
        <taxon>Pelagophyceae</taxon>
        <taxon>Pelagomonadales</taxon>
        <taxon>Pelagomonadaceae</taxon>
        <taxon>Chrysophaeum</taxon>
    </lineage>
</organism>
<proteinExistence type="predicted"/>
<keyword evidence="2" id="KW-1185">Reference proteome</keyword>
<gene>
    <name evidence="1" type="ORF">CTAYLR_009801</name>
</gene>
<sequence length="270" mass="30009">MLVVLRHLSRRARRPTPAALEEAVPFSRAALYTVAGGTVFGLAASGAWVLAQEKTTPDDKDVVCSCAERVRVFSAVSGQYDATVGRDEVVMGLPILRWWLLRRASGDVLEVAAGTGSNLKWYDMKKCNRITATDASRPMLEVAARKIKHKPWAHKVVLREVEVSSLGVEQFDTVVDTFGLCSFEDPVAALATLQRSCKPDGTLLLLEHGRSYYTPINNLLDKYAARHLRAWGCTWNRDIIKILQEAGLQVDSLTRFHFGTTYLIVARPRP</sequence>
<accession>A0AAD7XPU7</accession>
<dbReference type="GO" id="GO:0008168">
    <property type="term" value="F:methyltransferase activity"/>
    <property type="evidence" value="ECO:0007669"/>
    <property type="project" value="TreeGrafter"/>
</dbReference>
<dbReference type="Pfam" id="PF13489">
    <property type="entry name" value="Methyltransf_23"/>
    <property type="match status" value="1"/>
</dbReference>
<dbReference type="Gene3D" id="3.40.50.150">
    <property type="entry name" value="Vaccinia Virus protein VP39"/>
    <property type="match status" value="1"/>
</dbReference>
<name>A0AAD7XPU7_9STRA</name>
<dbReference type="CDD" id="cd02440">
    <property type="entry name" value="AdoMet_MTases"/>
    <property type="match status" value="1"/>
</dbReference>
<reference evidence="1" key="1">
    <citation type="submission" date="2023-01" db="EMBL/GenBank/DDBJ databases">
        <title>Metagenome sequencing of chrysophaentin producing Chrysophaeum taylorii.</title>
        <authorList>
            <person name="Davison J."/>
            <person name="Bewley C."/>
        </authorList>
    </citation>
    <scope>NUCLEOTIDE SEQUENCE</scope>
    <source>
        <strain evidence="1">NIES-1699</strain>
    </source>
</reference>